<sequence length="224" mass="22343">MVYEPELAWEASLLAAMRDDLAARATSEMLDETLLDLLDPLDPAEAINVGKALSHIEEGAWAVLTDPTVRQVAQVALPLAGGAIGTAAGGPIGAAAGAKIGTILGGAVAPAPPAQPNAGAKAAGVQALAAANTQNVQLALVAAALGPKGVQMINGIPVAALLAAMSTLFARAAAEADQRARQTGAAPAATAPAESVTAWDPPDRHVYESLLAAESLDLAAVLSW</sequence>
<protein>
    <submittedName>
        <fullName evidence="1">Uncharacterized protein</fullName>
    </submittedName>
</protein>
<organism evidence="1 2">
    <name type="scientific">Actinoplanes auranticolor</name>
    <dbReference type="NCBI Taxonomy" id="47988"/>
    <lineage>
        <taxon>Bacteria</taxon>
        <taxon>Bacillati</taxon>
        <taxon>Actinomycetota</taxon>
        <taxon>Actinomycetes</taxon>
        <taxon>Micromonosporales</taxon>
        <taxon>Micromonosporaceae</taxon>
        <taxon>Actinoplanes</taxon>
    </lineage>
</organism>
<gene>
    <name evidence="1" type="ORF">Aau02nite_70520</name>
</gene>
<evidence type="ECO:0000313" key="1">
    <source>
        <dbReference type="EMBL" id="GIM76371.1"/>
    </source>
</evidence>
<keyword evidence="2" id="KW-1185">Reference proteome</keyword>
<comment type="caution">
    <text evidence="1">The sequence shown here is derived from an EMBL/GenBank/DDBJ whole genome shotgun (WGS) entry which is preliminary data.</text>
</comment>
<evidence type="ECO:0000313" key="2">
    <source>
        <dbReference type="Proteomes" id="UP000681340"/>
    </source>
</evidence>
<dbReference type="Proteomes" id="UP000681340">
    <property type="component" value="Unassembled WGS sequence"/>
</dbReference>
<name>A0A919SRR2_9ACTN</name>
<dbReference type="EMBL" id="BOQL01000062">
    <property type="protein sequence ID" value="GIM76371.1"/>
    <property type="molecule type" value="Genomic_DNA"/>
</dbReference>
<reference evidence="1" key="1">
    <citation type="submission" date="2021-03" db="EMBL/GenBank/DDBJ databases">
        <title>Whole genome shotgun sequence of Actinoplanes auranticolor NBRC 12245.</title>
        <authorList>
            <person name="Komaki H."/>
            <person name="Tamura T."/>
        </authorList>
    </citation>
    <scope>NUCLEOTIDE SEQUENCE</scope>
    <source>
        <strain evidence="1">NBRC 12245</strain>
    </source>
</reference>
<accession>A0A919SRR2</accession>
<proteinExistence type="predicted"/>
<dbReference type="RefSeq" id="WP_212992915.1">
    <property type="nucleotide sequence ID" value="NZ_BAABEA010000023.1"/>
</dbReference>
<dbReference type="AlphaFoldDB" id="A0A919SRR2"/>